<dbReference type="AlphaFoldDB" id="A0A9P4T7T8"/>
<evidence type="ECO:0000313" key="16">
    <source>
        <dbReference type="Proteomes" id="UP000801428"/>
    </source>
</evidence>
<dbReference type="Proteomes" id="UP000801428">
    <property type="component" value="Unassembled WGS sequence"/>
</dbReference>
<dbReference type="InterPro" id="IPR029058">
    <property type="entry name" value="AB_hydrolase_fold"/>
</dbReference>
<dbReference type="FunFam" id="3.40.50.1820:FF:000235">
    <property type="entry name" value="Cutinase 1"/>
    <property type="match status" value="1"/>
</dbReference>
<evidence type="ECO:0000313" key="15">
    <source>
        <dbReference type="EMBL" id="KAF2996732.1"/>
    </source>
</evidence>
<dbReference type="Gene3D" id="3.40.50.1820">
    <property type="entry name" value="alpha/beta hydrolase"/>
    <property type="match status" value="1"/>
</dbReference>
<dbReference type="GO" id="GO:0005576">
    <property type="term" value="C:extracellular region"/>
    <property type="evidence" value="ECO:0007669"/>
    <property type="project" value="UniProtKB-SubCell"/>
</dbReference>
<feature type="chain" id="PRO_5040531151" description="Cutinase" evidence="14">
    <location>
        <begin position="17"/>
        <end position="244"/>
    </location>
</feature>
<sequence>MKFLAPSLLLASLAASSPITPPSTISISTTSHRDHPDIEARQFADFGIPGFSTMNDLVDGDASACPKVVLVFGRATLEPGNMGISTGPALASGLRALYGETGVWVQGIGNPYMADFANNFAPQGASSAAIGEAVRLLELAASKCPGSGIVVGGYSQGSAVVAAALGRVGKGVRGRVRGVVLFGYSQNKQNHGLVPGFPSEKVKVFCALGDLVCQGSLAVTFVHFSYLDDAAGPAVEFLSSKIGV</sequence>
<protein>
    <recommendedName>
        <fullName evidence="11 14">Cutinase</fullName>
        <ecNumber evidence="3 14">3.1.1.74</ecNumber>
    </recommendedName>
</protein>
<feature type="active site" description="Nucleophile" evidence="12">
    <location>
        <position position="155"/>
    </location>
</feature>
<comment type="similarity">
    <text evidence="2 14">Belongs to the cutinase family.</text>
</comment>
<dbReference type="SMART" id="SM01110">
    <property type="entry name" value="Cutinase"/>
    <property type="match status" value="1"/>
</dbReference>
<evidence type="ECO:0000256" key="14">
    <source>
        <dbReference type="RuleBase" id="RU361263"/>
    </source>
</evidence>
<comment type="function">
    <text evidence="10">Catalyzes the hydrolysis of complex carboxylic polyesters found in the cell wall of plants. Degrades cutin, a macromolecule that forms the structure of the plant cuticle. Allows pathogenic fungi to penetrate through the cuticular barrier into the host plant during the initial stage of fungal infection.</text>
</comment>
<dbReference type="OrthoDB" id="3225429at2759"/>
<evidence type="ECO:0000256" key="9">
    <source>
        <dbReference type="ARBA" id="ARBA00034045"/>
    </source>
</evidence>
<evidence type="ECO:0000256" key="3">
    <source>
        <dbReference type="ARBA" id="ARBA00013095"/>
    </source>
</evidence>
<keyword evidence="4 14" id="KW-0719">Serine esterase</keyword>
<dbReference type="Pfam" id="PF01083">
    <property type="entry name" value="Cutinase"/>
    <property type="match status" value="1"/>
</dbReference>
<organism evidence="15 16">
    <name type="scientific">Curvularia kusanoi</name>
    <name type="common">Cochliobolus kusanoi</name>
    <dbReference type="NCBI Taxonomy" id="90978"/>
    <lineage>
        <taxon>Eukaryota</taxon>
        <taxon>Fungi</taxon>
        <taxon>Dikarya</taxon>
        <taxon>Ascomycota</taxon>
        <taxon>Pezizomycotina</taxon>
        <taxon>Dothideomycetes</taxon>
        <taxon>Pleosporomycetidae</taxon>
        <taxon>Pleosporales</taxon>
        <taxon>Pleosporineae</taxon>
        <taxon>Pleosporaceae</taxon>
        <taxon>Curvularia</taxon>
    </lineage>
</organism>
<dbReference type="PROSITE" id="PS00155">
    <property type="entry name" value="CUTINASE_1"/>
    <property type="match status" value="1"/>
</dbReference>
<evidence type="ECO:0000256" key="8">
    <source>
        <dbReference type="ARBA" id="ARBA00023157"/>
    </source>
</evidence>
<dbReference type="EC" id="3.1.1.74" evidence="3 14"/>
<dbReference type="InterPro" id="IPR043579">
    <property type="entry name" value="CUTINASE_2"/>
</dbReference>
<feature type="signal peptide" evidence="14">
    <location>
        <begin position="1"/>
        <end position="16"/>
    </location>
</feature>
<dbReference type="EMBL" id="SWKU01000026">
    <property type="protein sequence ID" value="KAF2996732.1"/>
    <property type="molecule type" value="Genomic_DNA"/>
</dbReference>
<dbReference type="PANTHER" id="PTHR48250">
    <property type="entry name" value="CUTINASE 2-RELATED"/>
    <property type="match status" value="1"/>
</dbReference>
<keyword evidence="7 14" id="KW-0378">Hydrolase</keyword>
<accession>A0A9P4T7T8</accession>
<feature type="active site" evidence="12">
    <location>
        <position position="210"/>
    </location>
</feature>
<keyword evidence="6 14" id="KW-0732">Signal</keyword>
<evidence type="ECO:0000256" key="10">
    <source>
        <dbReference type="ARBA" id="ARBA00057514"/>
    </source>
</evidence>
<feature type="disulfide bond" evidence="13">
    <location>
        <begin position="65"/>
        <end position="144"/>
    </location>
</feature>
<name>A0A9P4T7T8_CURKU</name>
<dbReference type="PANTHER" id="PTHR48250:SF3">
    <property type="entry name" value="CUTINASE 1-RELATED"/>
    <property type="match status" value="1"/>
</dbReference>
<evidence type="ECO:0000256" key="4">
    <source>
        <dbReference type="ARBA" id="ARBA00022487"/>
    </source>
</evidence>
<dbReference type="GO" id="GO:0050525">
    <property type="term" value="F:cutinase activity"/>
    <property type="evidence" value="ECO:0007669"/>
    <property type="project" value="UniProtKB-UniRule"/>
</dbReference>
<evidence type="ECO:0000256" key="5">
    <source>
        <dbReference type="ARBA" id="ARBA00022525"/>
    </source>
</evidence>
<dbReference type="InterPro" id="IPR000675">
    <property type="entry name" value="Cutinase/axe"/>
</dbReference>
<evidence type="ECO:0000256" key="2">
    <source>
        <dbReference type="ARBA" id="ARBA00007534"/>
    </source>
</evidence>
<dbReference type="InterPro" id="IPR011150">
    <property type="entry name" value="Cutinase_monf"/>
</dbReference>
<comment type="catalytic activity">
    <reaction evidence="9 14">
        <text>cutin + H2O = cutin monomers.</text>
        <dbReference type="EC" id="3.1.1.74"/>
    </reaction>
</comment>
<evidence type="ECO:0000256" key="6">
    <source>
        <dbReference type="ARBA" id="ARBA00022729"/>
    </source>
</evidence>
<reference evidence="15" key="1">
    <citation type="submission" date="2019-04" db="EMBL/GenBank/DDBJ databases">
        <title>Sequencing of skin fungus with MAO and IRED activity.</title>
        <authorList>
            <person name="Marsaioli A.J."/>
            <person name="Bonatto J.M.C."/>
            <person name="Reis Junior O."/>
        </authorList>
    </citation>
    <scope>NUCLEOTIDE SEQUENCE</scope>
    <source>
        <strain evidence="15">30M1</strain>
    </source>
</reference>
<evidence type="ECO:0000256" key="13">
    <source>
        <dbReference type="PIRSR" id="PIRSR611150-2"/>
    </source>
</evidence>
<keyword evidence="16" id="KW-1185">Reference proteome</keyword>
<evidence type="ECO:0000256" key="11">
    <source>
        <dbReference type="ARBA" id="ARBA00074522"/>
    </source>
</evidence>
<gene>
    <name evidence="15" type="ORF">E8E13_006134</name>
</gene>
<evidence type="ECO:0000256" key="7">
    <source>
        <dbReference type="ARBA" id="ARBA00022801"/>
    </source>
</evidence>
<feature type="disulfide bond" evidence="13">
    <location>
        <begin position="206"/>
        <end position="213"/>
    </location>
</feature>
<comment type="caution">
    <text evidence="15">The sequence shown here is derived from an EMBL/GenBank/DDBJ whole genome shotgun (WGS) entry which is preliminary data.</text>
</comment>
<dbReference type="InterPro" id="IPR043580">
    <property type="entry name" value="CUTINASE_1"/>
</dbReference>
<keyword evidence="5 14" id="KW-0964">Secreted</keyword>
<keyword evidence="8 13" id="KW-1015">Disulfide bond</keyword>
<proteinExistence type="inferred from homology"/>
<dbReference type="PRINTS" id="PR00129">
    <property type="entry name" value="CUTINASE"/>
</dbReference>
<comment type="subcellular location">
    <subcellularLocation>
        <location evidence="1 14">Secreted</location>
    </subcellularLocation>
</comment>
<evidence type="ECO:0000256" key="12">
    <source>
        <dbReference type="PIRSR" id="PIRSR611150-1"/>
    </source>
</evidence>
<evidence type="ECO:0000256" key="1">
    <source>
        <dbReference type="ARBA" id="ARBA00004613"/>
    </source>
</evidence>
<feature type="active site" description="Proton donor/acceptor" evidence="12">
    <location>
        <position position="223"/>
    </location>
</feature>
<dbReference type="SUPFAM" id="SSF53474">
    <property type="entry name" value="alpha/beta-Hydrolases"/>
    <property type="match status" value="1"/>
</dbReference>
<dbReference type="PROSITE" id="PS00931">
    <property type="entry name" value="CUTINASE_2"/>
    <property type="match status" value="1"/>
</dbReference>
<dbReference type="GO" id="GO:0016052">
    <property type="term" value="P:carbohydrate catabolic process"/>
    <property type="evidence" value="ECO:0007669"/>
    <property type="project" value="TreeGrafter"/>
</dbReference>